<evidence type="ECO:0000256" key="10">
    <source>
        <dbReference type="ARBA" id="ARBA00023204"/>
    </source>
</evidence>
<keyword evidence="9" id="KW-0233">DNA recombination</keyword>
<proteinExistence type="predicted"/>
<keyword evidence="11" id="KW-0539">Nucleus</keyword>
<dbReference type="PANTHER" id="PTHR21077:SF5">
    <property type="entry name" value="CROSSOVER JUNCTION ENDONUCLEASE MMS4"/>
    <property type="match status" value="1"/>
</dbReference>
<dbReference type="GO" id="GO:0008821">
    <property type="term" value="F:crossover junction DNA endonuclease activity"/>
    <property type="evidence" value="ECO:0007669"/>
    <property type="project" value="TreeGrafter"/>
</dbReference>
<evidence type="ECO:0000256" key="7">
    <source>
        <dbReference type="ARBA" id="ARBA00022801"/>
    </source>
</evidence>
<dbReference type="Pfam" id="PF21292">
    <property type="entry name" value="EME1-MUS81_C"/>
    <property type="match status" value="1"/>
</dbReference>
<dbReference type="GO" id="GO:0006302">
    <property type="term" value="P:double-strand break repair"/>
    <property type="evidence" value="ECO:0007669"/>
    <property type="project" value="TreeGrafter"/>
</dbReference>
<keyword evidence="14" id="KW-1185">Reference proteome</keyword>
<dbReference type="InterPro" id="IPR042530">
    <property type="entry name" value="EME1/EME2_C"/>
</dbReference>
<evidence type="ECO:0000256" key="9">
    <source>
        <dbReference type="ARBA" id="ARBA00023172"/>
    </source>
</evidence>
<comment type="caution">
    <text evidence="13">The sequence shown here is derived from an EMBL/GenBank/DDBJ whole genome shotgun (WGS) entry which is preliminary data.</text>
</comment>
<dbReference type="GO" id="GO:0000712">
    <property type="term" value="P:resolution of meiotic recombination intermediates"/>
    <property type="evidence" value="ECO:0007669"/>
    <property type="project" value="TreeGrafter"/>
</dbReference>
<accession>A0A8S4FGQ5</accession>
<dbReference type="Gene3D" id="3.40.50.10130">
    <property type="match status" value="1"/>
</dbReference>
<evidence type="ECO:0000256" key="11">
    <source>
        <dbReference type="ARBA" id="ARBA00023242"/>
    </source>
</evidence>
<evidence type="ECO:0000313" key="13">
    <source>
        <dbReference type="EMBL" id="CAG9126282.1"/>
    </source>
</evidence>
<dbReference type="EMBL" id="CAJHNJ030000032">
    <property type="protein sequence ID" value="CAG9126282.1"/>
    <property type="molecule type" value="Genomic_DNA"/>
</dbReference>
<dbReference type="InterPro" id="IPR033310">
    <property type="entry name" value="Mms4/EME1/EME2"/>
</dbReference>
<evidence type="ECO:0000256" key="1">
    <source>
        <dbReference type="ARBA" id="ARBA00001946"/>
    </source>
</evidence>
<evidence type="ECO:0000256" key="5">
    <source>
        <dbReference type="ARBA" id="ARBA00022759"/>
    </source>
</evidence>
<sequence length="235" mass="25851">MHMLGLTRLGERCTTALLVESAEEIAPYVQAHTLASHVARVRDAVDCQLTLVVFGVKDYFKPAGRKKQKDKLITEIELEMAFTDVLVSAGCDCVSVDTPNELALLIVQFTKAIAEAPHKHAKRACDEQADFYMRGDNKKCVSVDKNGNGLSRLWQQMIAILPHSSLETSRAVCSNYKSPLALYEALQDLNSVNEIADIGVDRAGVPGARARRIGPEFARKLRTLFTSDDGNMLMG</sequence>
<evidence type="ECO:0000256" key="8">
    <source>
        <dbReference type="ARBA" id="ARBA00022842"/>
    </source>
</evidence>
<keyword evidence="5" id="KW-0255">Endonuclease</keyword>
<dbReference type="AlphaFoldDB" id="A0A8S4FGQ5"/>
<evidence type="ECO:0000256" key="6">
    <source>
        <dbReference type="ARBA" id="ARBA00022763"/>
    </source>
</evidence>
<reference evidence="13" key="1">
    <citation type="submission" date="2020-11" db="EMBL/GenBank/DDBJ databases">
        <authorList>
            <person name="Whiteford S."/>
        </authorList>
    </citation>
    <scope>NUCLEOTIDE SEQUENCE</scope>
</reference>
<dbReference type="GO" id="GO:0031573">
    <property type="term" value="P:mitotic intra-S DNA damage checkpoint signaling"/>
    <property type="evidence" value="ECO:0007669"/>
    <property type="project" value="TreeGrafter"/>
</dbReference>
<keyword evidence="12" id="KW-0469">Meiosis</keyword>
<evidence type="ECO:0000256" key="2">
    <source>
        <dbReference type="ARBA" id="ARBA00004123"/>
    </source>
</evidence>
<dbReference type="GO" id="GO:0031297">
    <property type="term" value="P:replication fork processing"/>
    <property type="evidence" value="ECO:0007669"/>
    <property type="project" value="TreeGrafter"/>
</dbReference>
<dbReference type="GO" id="GO:0005634">
    <property type="term" value="C:nucleus"/>
    <property type="evidence" value="ECO:0007669"/>
    <property type="project" value="UniProtKB-SubCell"/>
</dbReference>
<organism evidence="13 14">
    <name type="scientific">Plutella xylostella</name>
    <name type="common">Diamondback moth</name>
    <name type="synonym">Plutella maculipennis</name>
    <dbReference type="NCBI Taxonomy" id="51655"/>
    <lineage>
        <taxon>Eukaryota</taxon>
        <taxon>Metazoa</taxon>
        <taxon>Ecdysozoa</taxon>
        <taxon>Arthropoda</taxon>
        <taxon>Hexapoda</taxon>
        <taxon>Insecta</taxon>
        <taxon>Pterygota</taxon>
        <taxon>Neoptera</taxon>
        <taxon>Endopterygota</taxon>
        <taxon>Lepidoptera</taxon>
        <taxon>Glossata</taxon>
        <taxon>Ditrysia</taxon>
        <taxon>Yponomeutoidea</taxon>
        <taxon>Plutellidae</taxon>
        <taxon>Plutella</taxon>
    </lineage>
</organism>
<keyword evidence="7" id="KW-0378">Hydrolase</keyword>
<keyword evidence="4" id="KW-0479">Metal-binding</keyword>
<keyword evidence="10" id="KW-0234">DNA repair</keyword>
<keyword evidence="6" id="KW-0227">DNA damage</keyword>
<evidence type="ECO:0000256" key="12">
    <source>
        <dbReference type="ARBA" id="ARBA00023254"/>
    </source>
</evidence>
<dbReference type="Proteomes" id="UP000653454">
    <property type="component" value="Unassembled WGS sequence"/>
</dbReference>
<name>A0A8S4FGQ5_PLUXY</name>
<evidence type="ECO:0000256" key="4">
    <source>
        <dbReference type="ARBA" id="ARBA00022723"/>
    </source>
</evidence>
<dbReference type="PANTHER" id="PTHR21077">
    <property type="entry name" value="EME1 PROTEIN"/>
    <property type="match status" value="1"/>
</dbReference>
<evidence type="ECO:0000313" key="14">
    <source>
        <dbReference type="Proteomes" id="UP000653454"/>
    </source>
</evidence>
<dbReference type="GO" id="GO:0048476">
    <property type="term" value="C:Holliday junction resolvase complex"/>
    <property type="evidence" value="ECO:0007669"/>
    <property type="project" value="InterPro"/>
</dbReference>
<comment type="cofactor">
    <cofactor evidence="1">
        <name>Mg(2+)</name>
        <dbReference type="ChEBI" id="CHEBI:18420"/>
    </cofactor>
</comment>
<keyword evidence="8" id="KW-0460">Magnesium</keyword>
<evidence type="ECO:0000256" key="3">
    <source>
        <dbReference type="ARBA" id="ARBA00022722"/>
    </source>
</evidence>
<comment type="subcellular location">
    <subcellularLocation>
        <location evidence="2">Nucleus</location>
    </subcellularLocation>
</comment>
<gene>
    <name evidence="13" type="ORF">PLXY2_LOCUS8618</name>
</gene>
<dbReference type="GO" id="GO:0046872">
    <property type="term" value="F:metal ion binding"/>
    <property type="evidence" value="ECO:0007669"/>
    <property type="project" value="UniProtKB-KW"/>
</dbReference>
<keyword evidence="3" id="KW-0540">Nuclease</keyword>
<dbReference type="Gene3D" id="1.10.150.670">
    <property type="entry name" value="Crossover junction endonuclease EME1, DNA-binding domain"/>
    <property type="match status" value="1"/>
</dbReference>
<protein>
    <submittedName>
        <fullName evidence="13">(diamondback moth) hypothetical protein</fullName>
    </submittedName>
</protein>